<dbReference type="GO" id="GO:0003700">
    <property type="term" value="F:DNA-binding transcription factor activity"/>
    <property type="evidence" value="ECO:0007669"/>
    <property type="project" value="InterPro"/>
</dbReference>
<dbReference type="Pfam" id="PF21056">
    <property type="entry name" value="ZSWIM1-3_RNaseH-like"/>
    <property type="match status" value="1"/>
</dbReference>
<dbReference type="Gene3D" id="3.40.395.10">
    <property type="entry name" value="Adenoviral Proteinase, Chain A"/>
    <property type="match status" value="1"/>
</dbReference>
<dbReference type="SUPFAM" id="SSF57903">
    <property type="entry name" value="FYVE/PHD zinc finger"/>
    <property type="match status" value="1"/>
</dbReference>
<protein>
    <submittedName>
        <fullName evidence="5">Calcium-responsive transcription factor isoform X1</fullName>
    </submittedName>
</protein>
<feature type="region of interest" description="Disordered" evidence="4">
    <location>
        <begin position="1"/>
        <end position="21"/>
    </location>
</feature>
<feature type="compositionally biased region" description="Polar residues" evidence="4">
    <location>
        <begin position="1138"/>
        <end position="1154"/>
    </location>
</feature>
<name>A0A6S7K2T9_PARCT</name>
<dbReference type="InterPro" id="IPR038765">
    <property type="entry name" value="Papain-like_cys_pep_sf"/>
</dbReference>
<dbReference type="PANTHER" id="PTHR47456:SF1">
    <property type="entry name" value="PHD-TYPE DOMAIN-CONTAINING PROTEIN"/>
    <property type="match status" value="1"/>
</dbReference>
<evidence type="ECO:0000256" key="1">
    <source>
        <dbReference type="ARBA" id="ARBA00005234"/>
    </source>
</evidence>
<dbReference type="InterPro" id="IPR029309">
    <property type="entry name" value="CaRF"/>
</dbReference>
<evidence type="ECO:0000313" key="6">
    <source>
        <dbReference type="Proteomes" id="UP001152795"/>
    </source>
</evidence>
<dbReference type="InterPro" id="IPR013083">
    <property type="entry name" value="Znf_RING/FYVE/PHD"/>
</dbReference>
<reference evidence="5" key="1">
    <citation type="submission" date="2020-04" db="EMBL/GenBank/DDBJ databases">
        <authorList>
            <person name="Alioto T."/>
            <person name="Alioto T."/>
            <person name="Gomez Garrido J."/>
        </authorList>
    </citation>
    <scope>NUCLEOTIDE SEQUENCE</scope>
    <source>
        <strain evidence="5">A484AB</strain>
    </source>
</reference>
<keyword evidence="2" id="KW-0645">Protease</keyword>
<dbReference type="PANTHER" id="PTHR47456">
    <property type="entry name" value="PHD-TYPE DOMAIN-CONTAINING PROTEIN"/>
    <property type="match status" value="1"/>
</dbReference>
<dbReference type="GO" id="GO:0006508">
    <property type="term" value="P:proteolysis"/>
    <property type="evidence" value="ECO:0007669"/>
    <property type="project" value="UniProtKB-KW"/>
</dbReference>
<dbReference type="SUPFAM" id="SSF54001">
    <property type="entry name" value="Cysteine proteinases"/>
    <property type="match status" value="1"/>
</dbReference>
<feature type="region of interest" description="Disordered" evidence="4">
    <location>
        <begin position="788"/>
        <end position="882"/>
    </location>
</feature>
<feature type="compositionally biased region" description="Polar residues" evidence="4">
    <location>
        <begin position="832"/>
        <end position="847"/>
    </location>
</feature>
<dbReference type="GO" id="GO:0008270">
    <property type="term" value="F:zinc ion binding"/>
    <property type="evidence" value="ECO:0007669"/>
    <property type="project" value="InterPro"/>
</dbReference>
<proteinExistence type="inferred from homology"/>
<evidence type="ECO:0000256" key="4">
    <source>
        <dbReference type="SAM" id="MobiDB-lite"/>
    </source>
</evidence>
<dbReference type="Pfam" id="PF15299">
    <property type="entry name" value="ALS2CR8"/>
    <property type="match status" value="1"/>
</dbReference>
<dbReference type="InterPro" id="IPR048324">
    <property type="entry name" value="ZSWIM1-3_RNaseH-like"/>
</dbReference>
<evidence type="ECO:0000313" key="5">
    <source>
        <dbReference type="EMBL" id="CAB4022692.1"/>
    </source>
</evidence>
<dbReference type="Gene3D" id="3.30.40.10">
    <property type="entry name" value="Zinc/RING finger domain, C3HC4 (zinc finger)"/>
    <property type="match status" value="1"/>
</dbReference>
<dbReference type="Proteomes" id="UP001152795">
    <property type="component" value="Unassembled WGS sequence"/>
</dbReference>
<dbReference type="InterPro" id="IPR011011">
    <property type="entry name" value="Znf_FYVE_PHD"/>
</dbReference>
<feature type="region of interest" description="Disordered" evidence="4">
    <location>
        <begin position="1095"/>
        <end position="1154"/>
    </location>
</feature>
<sequence>MEVDLMSNTNHNSARSEQTGAQEIVDESCLTEPPSCPRCPNPVPEMTSAELTPLDMSVAELAPLQAVKLHNVTTVEVSKNSTNVNKDETLINATYPVYVKSLSEAEDVLHRFENDTKTRYSVWRCPKDFGNSQIDVTNKRIYWQEFDIGDKITVKSDGVPFIMMGRKVFDCHFGKDRNVKLKEKLRLQREEVVKSESTKARKTPPTRKLDCPAKVVFCEIIYFPDFKISSNTKYYRGVVAKKIKESFAAGSVNMQSIERRIYISFPTSDEHTGHPTSIQSTSLSTRVDPKISKKLSALVLSGIRNEKEMKEQLDTYITRDLYPGKAKPFRANKRYFPNTGVIRMKMFNELVLQRLMLLDCVEVDELVERIQNENQDDKIYTRKFDGMNEVLGQLSFNLSVEELLGDEVRVRQRFSRQQFIFVHQTSFQRHLLKRYGDNVCFLDPVYRTVKYPLPLFFLMVKTNVDYQVVATFVVQDENMESTKEALEFIKTWNPEWKPKVFMVDNDSEEITSVQECFPECKVLLSDFHREQAWEHWLSQSSNGVVAHKNAILVYLRRIAHVKSEREFEEALELLKHTDCWQCDYGQSFRLWFEEKWLSIKERWVLAYQKTSLCDLFMTNFTVEHQKKDFAHEEVLNEAETSLSFVLKMIITFILPANRNFYMEQNVPLSKEEANIPPFYHMRPQQLTEHTAECMTTVNEFTADDVVLNSLARGEFIVKSSNSDVQHKVHFGNDVEPPHCECQDWSSTMLPCKHFLVVMRHFKNWNWSSFPERYRSSPYFTLDSITDQNSAEEDPMGNLIDTSVSRQDPSESRADQSGNQPNPHTYPPDASRINPNGYQPESSSYQRESQPEPKASRLKQNVSLTVPSGDRTDTTVSRSDTSINQDNIIPPVCLHEVLLDKIPGIKSTATECRDLINNISNLIYLVQDKTILTSLYDNLQEILEQLKQSVVDDDVSEGKENKVYPVNGRKRLGNWCEDSVGRKLLKVDEHGTMKVDEMGMRCRREISEQMLECAGEVQGHCRTMNGSVDATRGASIATVGDMNGCGGTSGSMNSDIDTSGGVNANVMTSETSGGMNGNAGISRDMDGDVVVSGGFNDNVGTSVNTNVTNGNTGGPEEASVITGSGTVSGNTDNPRESIESSNDPQQLNGSQSNEKSALHFSELGENGITMLYSNPAGSLSKYEERLLTKQEEIAHSTVNLAQDILRESFPNVKGRQTVAHGPIQTFEHVSGDFIQILHDGYTHWTCVSNARLDVKDPAAVNMYDSMNQGFIAKFTKQQLASFMCIQSAEMKVIMKSVQQQTSHVDCGVFAIAFATALAFGQDPSKFRFDVPKMRPHLVKCLKLKKMSPFPEMKPSCSDIVLSKRKFYTIELFCSCRMPYEKPKNEADLMAQCSVCSEWFHERCDSLKSPGQHFVCRLCARKVCS</sequence>
<accession>A0A6S7K2T9</accession>
<keyword evidence="3" id="KW-0378">Hydrolase</keyword>
<comment type="similarity">
    <text evidence="1">Belongs to the peptidase C48 family.</text>
</comment>
<keyword evidence="6" id="KW-1185">Reference proteome</keyword>
<evidence type="ECO:0000256" key="3">
    <source>
        <dbReference type="ARBA" id="ARBA00022801"/>
    </source>
</evidence>
<feature type="compositionally biased region" description="Low complexity" evidence="4">
    <location>
        <begin position="1097"/>
        <end position="1109"/>
    </location>
</feature>
<gene>
    <name evidence="5" type="ORF">PACLA_8A030811</name>
</gene>
<evidence type="ECO:0000256" key="2">
    <source>
        <dbReference type="ARBA" id="ARBA00022670"/>
    </source>
</evidence>
<dbReference type="PROSITE" id="PS50966">
    <property type="entry name" value="ZF_SWIM"/>
    <property type="match status" value="1"/>
</dbReference>
<dbReference type="EMBL" id="CACRXK020012099">
    <property type="protein sequence ID" value="CAB4022692.1"/>
    <property type="molecule type" value="Genomic_DNA"/>
</dbReference>
<comment type="caution">
    <text evidence="5">The sequence shown here is derived from an EMBL/GenBank/DDBJ whole genome shotgun (WGS) entry which is preliminary data.</text>
</comment>
<dbReference type="Pfam" id="PF02902">
    <property type="entry name" value="Peptidase_C48"/>
    <property type="match status" value="1"/>
</dbReference>
<dbReference type="GO" id="GO:0008234">
    <property type="term" value="F:cysteine-type peptidase activity"/>
    <property type="evidence" value="ECO:0007669"/>
    <property type="project" value="InterPro"/>
</dbReference>
<dbReference type="InterPro" id="IPR007527">
    <property type="entry name" value="Znf_SWIM"/>
</dbReference>
<dbReference type="OrthoDB" id="5981231at2759"/>
<dbReference type="InterPro" id="IPR003653">
    <property type="entry name" value="Peptidase_C48_C"/>
</dbReference>
<feature type="compositionally biased region" description="Polar residues" evidence="4">
    <location>
        <begin position="1120"/>
        <end position="1131"/>
    </location>
</feature>
<organism evidence="5 6">
    <name type="scientific">Paramuricea clavata</name>
    <name type="common">Red gorgonian</name>
    <name type="synonym">Violescent sea-whip</name>
    <dbReference type="NCBI Taxonomy" id="317549"/>
    <lineage>
        <taxon>Eukaryota</taxon>
        <taxon>Metazoa</taxon>
        <taxon>Cnidaria</taxon>
        <taxon>Anthozoa</taxon>
        <taxon>Octocorallia</taxon>
        <taxon>Malacalcyonacea</taxon>
        <taxon>Plexauridae</taxon>
        <taxon>Paramuricea</taxon>
    </lineage>
</organism>